<name>A0ACC2SIE4_9FUNG</name>
<evidence type="ECO:0000313" key="2">
    <source>
        <dbReference type="Proteomes" id="UP001165960"/>
    </source>
</evidence>
<accession>A0ACC2SIE4</accession>
<organism evidence="1 2">
    <name type="scientific">Entomophthora muscae</name>
    <dbReference type="NCBI Taxonomy" id="34485"/>
    <lineage>
        <taxon>Eukaryota</taxon>
        <taxon>Fungi</taxon>
        <taxon>Fungi incertae sedis</taxon>
        <taxon>Zoopagomycota</taxon>
        <taxon>Entomophthoromycotina</taxon>
        <taxon>Entomophthoromycetes</taxon>
        <taxon>Entomophthorales</taxon>
        <taxon>Entomophthoraceae</taxon>
        <taxon>Entomophthora</taxon>
    </lineage>
</organism>
<protein>
    <submittedName>
        <fullName evidence="1">Uncharacterized protein</fullName>
    </submittedName>
</protein>
<gene>
    <name evidence="1" type="ORF">DSO57_1013625</name>
</gene>
<proteinExistence type="predicted"/>
<dbReference type="Proteomes" id="UP001165960">
    <property type="component" value="Unassembled WGS sequence"/>
</dbReference>
<evidence type="ECO:0000313" key="1">
    <source>
        <dbReference type="EMBL" id="KAJ9062152.1"/>
    </source>
</evidence>
<sequence length="309" mass="34635">MDGLRSWYAVPELQTWAQAMLVGISLAGLLLNGLVVYVVGKRQVLFTADGIFMALVGLFDMLACGFAFTASILRLGGWLSLSSAYFCTFDLFLFSTTTFASLLLTTALSATRYLVVVRRWELNTKPFLAVALVYLCLLWIEIISKGLSNPLVLMPSGLYCMPYMHHDTAAKIFLEAIYVALFLPCPIIILVSYSLVTLHYHRRLKQSAIDSAHELTKDIGQPRTLVKSLRKRYLRSHLRPLITLVLIIAGYLFSLFPEYAMSLSTLIVGTHRTSTMDCICFLAIFSLSIINPMFVLHINNDHLPQTPLL</sequence>
<comment type="caution">
    <text evidence="1">The sequence shown here is derived from an EMBL/GenBank/DDBJ whole genome shotgun (WGS) entry which is preliminary data.</text>
</comment>
<keyword evidence="2" id="KW-1185">Reference proteome</keyword>
<dbReference type="EMBL" id="QTSX02005021">
    <property type="protein sequence ID" value="KAJ9062152.1"/>
    <property type="molecule type" value="Genomic_DNA"/>
</dbReference>
<reference evidence="1" key="1">
    <citation type="submission" date="2022-04" db="EMBL/GenBank/DDBJ databases">
        <title>Genome of the entomopathogenic fungus Entomophthora muscae.</title>
        <authorList>
            <person name="Elya C."/>
            <person name="Lovett B.R."/>
            <person name="Lee E."/>
            <person name="Macias A.M."/>
            <person name="Hajek A.E."/>
            <person name="De Bivort B.L."/>
            <person name="Kasson M.T."/>
            <person name="De Fine Licht H.H."/>
            <person name="Stajich J.E."/>
        </authorList>
    </citation>
    <scope>NUCLEOTIDE SEQUENCE</scope>
    <source>
        <strain evidence="1">Berkeley</strain>
    </source>
</reference>